<dbReference type="EMBL" id="JACJIQ010000001">
    <property type="protein sequence ID" value="MBA9075561.1"/>
    <property type="molecule type" value="Genomic_DNA"/>
</dbReference>
<feature type="region of interest" description="Disordered" evidence="1">
    <location>
        <begin position="1"/>
        <end position="30"/>
    </location>
</feature>
<proteinExistence type="predicted"/>
<dbReference type="RefSeq" id="WP_182511269.1">
    <property type="nucleotide sequence ID" value="NZ_JACJIQ010000001.1"/>
</dbReference>
<dbReference type="Proteomes" id="UP000563094">
    <property type="component" value="Unassembled WGS sequence"/>
</dbReference>
<reference evidence="2 3" key="1">
    <citation type="submission" date="2020-08" db="EMBL/GenBank/DDBJ databases">
        <title>Genomic Encyclopedia of Type Strains, Phase IV (KMG-IV): sequencing the most valuable type-strain genomes for metagenomic binning, comparative biology and taxonomic classification.</title>
        <authorList>
            <person name="Goeker M."/>
        </authorList>
    </citation>
    <scope>NUCLEOTIDE SEQUENCE [LARGE SCALE GENOMIC DNA]</scope>
    <source>
        <strain evidence="2 3">DSM 29854</strain>
    </source>
</reference>
<gene>
    <name evidence="2" type="ORF">FHS90_000258</name>
</gene>
<evidence type="ECO:0000256" key="1">
    <source>
        <dbReference type="SAM" id="MobiDB-lite"/>
    </source>
</evidence>
<evidence type="ECO:0000313" key="2">
    <source>
        <dbReference type="EMBL" id="MBA9075561.1"/>
    </source>
</evidence>
<feature type="region of interest" description="Disordered" evidence="1">
    <location>
        <begin position="58"/>
        <end position="86"/>
    </location>
</feature>
<comment type="caution">
    <text evidence="2">The sequence shown here is derived from an EMBL/GenBank/DDBJ whole genome shotgun (WGS) entry which is preliminary data.</text>
</comment>
<evidence type="ECO:0000313" key="3">
    <source>
        <dbReference type="Proteomes" id="UP000563094"/>
    </source>
</evidence>
<accession>A0A839GNZ1</accession>
<protein>
    <submittedName>
        <fullName evidence="2">Uncharacterized protein</fullName>
    </submittedName>
</protein>
<sequence length="105" mass="11788">MKLQWDFAPEQTAQPRETADHALHQQQLAKETAVNHSSICSSGKNETFAPVRHCIQLPSKGNSRLRIPTLPQSPSPKPTEKQPKHSLKHLRQILQQAKKNLTGIV</sequence>
<name>A0A839GNZ1_9BACT</name>
<organism evidence="2 3">
    <name type="scientific">Rufibacter quisquiliarum</name>
    <dbReference type="NCBI Taxonomy" id="1549639"/>
    <lineage>
        <taxon>Bacteria</taxon>
        <taxon>Pseudomonadati</taxon>
        <taxon>Bacteroidota</taxon>
        <taxon>Cytophagia</taxon>
        <taxon>Cytophagales</taxon>
        <taxon>Hymenobacteraceae</taxon>
        <taxon>Rufibacter</taxon>
    </lineage>
</organism>
<keyword evidence="3" id="KW-1185">Reference proteome</keyword>
<dbReference type="AlphaFoldDB" id="A0A839GNZ1"/>